<dbReference type="InterPro" id="IPR013325">
    <property type="entry name" value="RNA_pol_sigma_r2"/>
</dbReference>
<evidence type="ECO:0000256" key="1">
    <source>
        <dbReference type="ARBA" id="ARBA00010641"/>
    </source>
</evidence>
<comment type="caution">
    <text evidence="8">The sequence shown here is derived from an EMBL/GenBank/DDBJ whole genome shotgun (WGS) entry which is preliminary data.</text>
</comment>
<evidence type="ECO:0000256" key="3">
    <source>
        <dbReference type="ARBA" id="ARBA00023082"/>
    </source>
</evidence>
<evidence type="ECO:0000256" key="2">
    <source>
        <dbReference type="ARBA" id="ARBA00023015"/>
    </source>
</evidence>
<keyword evidence="2" id="KW-0805">Transcription regulation</keyword>
<dbReference type="PANTHER" id="PTHR43133">
    <property type="entry name" value="RNA POLYMERASE ECF-TYPE SIGMA FACTO"/>
    <property type="match status" value="1"/>
</dbReference>
<dbReference type="Gene3D" id="1.10.1740.10">
    <property type="match status" value="1"/>
</dbReference>
<dbReference type="Pfam" id="PF08281">
    <property type="entry name" value="Sigma70_r4_2"/>
    <property type="match status" value="1"/>
</dbReference>
<evidence type="ECO:0000259" key="6">
    <source>
        <dbReference type="Pfam" id="PF04542"/>
    </source>
</evidence>
<dbReference type="NCBIfam" id="TIGR02937">
    <property type="entry name" value="sigma70-ECF"/>
    <property type="match status" value="1"/>
</dbReference>
<comment type="similarity">
    <text evidence="1">Belongs to the sigma-70 factor family. ECF subfamily.</text>
</comment>
<evidence type="ECO:0000259" key="7">
    <source>
        <dbReference type="Pfam" id="PF08281"/>
    </source>
</evidence>
<dbReference type="InterPro" id="IPR014284">
    <property type="entry name" value="RNA_pol_sigma-70_dom"/>
</dbReference>
<dbReference type="Gene3D" id="1.10.10.10">
    <property type="entry name" value="Winged helix-like DNA-binding domain superfamily/Winged helix DNA-binding domain"/>
    <property type="match status" value="1"/>
</dbReference>
<keyword evidence="9" id="KW-1185">Reference proteome</keyword>
<protein>
    <submittedName>
        <fullName evidence="8">RNA polymerase sigma factor</fullName>
    </submittedName>
</protein>
<feature type="domain" description="RNA polymerase sigma factor 70 region 4 type 2" evidence="7">
    <location>
        <begin position="122"/>
        <end position="172"/>
    </location>
</feature>
<dbReference type="RefSeq" id="WP_182630926.1">
    <property type="nucleotide sequence ID" value="NZ_JAALDM010000018.1"/>
</dbReference>
<accession>A0ABV5JME1</accession>
<dbReference type="InterPro" id="IPR036388">
    <property type="entry name" value="WH-like_DNA-bd_sf"/>
</dbReference>
<dbReference type="EMBL" id="JBHMDY010000002">
    <property type="protein sequence ID" value="MFB9258897.1"/>
    <property type="molecule type" value="Genomic_DNA"/>
</dbReference>
<reference evidence="8 9" key="1">
    <citation type="submission" date="2024-09" db="EMBL/GenBank/DDBJ databases">
        <authorList>
            <person name="Sun Q."/>
            <person name="Mori K."/>
        </authorList>
    </citation>
    <scope>NUCLEOTIDE SEQUENCE [LARGE SCALE GENOMIC DNA]</scope>
    <source>
        <strain evidence="8 9">CCM 7659</strain>
    </source>
</reference>
<evidence type="ECO:0000256" key="5">
    <source>
        <dbReference type="ARBA" id="ARBA00023163"/>
    </source>
</evidence>
<organism evidence="8 9">
    <name type="scientific">Dietzia aerolata</name>
    <dbReference type="NCBI Taxonomy" id="595984"/>
    <lineage>
        <taxon>Bacteria</taxon>
        <taxon>Bacillati</taxon>
        <taxon>Actinomycetota</taxon>
        <taxon>Actinomycetes</taxon>
        <taxon>Mycobacteriales</taxon>
        <taxon>Dietziaceae</taxon>
        <taxon>Dietzia</taxon>
    </lineage>
</organism>
<evidence type="ECO:0000256" key="4">
    <source>
        <dbReference type="ARBA" id="ARBA00023125"/>
    </source>
</evidence>
<evidence type="ECO:0000313" key="9">
    <source>
        <dbReference type="Proteomes" id="UP001589700"/>
    </source>
</evidence>
<dbReference type="PANTHER" id="PTHR43133:SF8">
    <property type="entry name" value="RNA POLYMERASE SIGMA FACTOR HI_1459-RELATED"/>
    <property type="match status" value="1"/>
</dbReference>
<feature type="domain" description="RNA polymerase sigma-70 region 2" evidence="6">
    <location>
        <begin position="31"/>
        <end position="94"/>
    </location>
</feature>
<dbReference type="InterPro" id="IPR013249">
    <property type="entry name" value="RNA_pol_sigma70_r4_t2"/>
</dbReference>
<sequence>MTSALEREDETRLLQAARAGDQQAFAQLASASRSRLWAVCLQICGNSHDAEDALQDALISAWQHLDKFDGRARFSTWAYRIAANAALSRVRKRRDIPEEDAGLDQASTASAVADKVTTVVVVRRALADLPPDFREALVLREYAGLDYQEIATHQGIPVQTVKSRLNRARTALKAALIEAA</sequence>
<dbReference type="Proteomes" id="UP001589700">
    <property type="component" value="Unassembled WGS sequence"/>
</dbReference>
<dbReference type="SUPFAM" id="SSF88659">
    <property type="entry name" value="Sigma3 and sigma4 domains of RNA polymerase sigma factors"/>
    <property type="match status" value="1"/>
</dbReference>
<dbReference type="InterPro" id="IPR013324">
    <property type="entry name" value="RNA_pol_sigma_r3/r4-like"/>
</dbReference>
<name>A0ABV5JME1_9ACTN</name>
<proteinExistence type="inferred from homology"/>
<keyword evidence="3" id="KW-0731">Sigma factor</keyword>
<keyword evidence="5" id="KW-0804">Transcription</keyword>
<evidence type="ECO:0000313" key="8">
    <source>
        <dbReference type="EMBL" id="MFB9258897.1"/>
    </source>
</evidence>
<dbReference type="Pfam" id="PF04542">
    <property type="entry name" value="Sigma70_r2"/>
    <property type="match status" value="1"/>
</dbReference>
<gene>
    <name evidence="8" type="ORF">ACFFVD_03705</name>
</gene>
<dbReference type="SUPFAM" id="SSF88946">
    <property type="entry name" value="Sigma2 domain of RNA polymerase sigma factors"/>
    <property type="match status" value="1"/>
</dbReference>
<dbReference type="CDD" id="cd06171">
    <property type="entry name" value="Sigma70_r4"/>
    <property type="match status" value="1"/>
</dbReference>
<dbReference type="InterPro" id="IPR039425">
    <property type="entry name" value="RNA_pol_sigma-70-like"/>
</dbReference>
<dbReference type="InterPro" id="IPR007627">
    <property type="entry name" value="RNA_pol_sigma70_r2"/>
</dbReference>
<keyword evidence="4" id="KW-0238">DNA-binding</keyword>